<dbReference type="SUPFAM" id="SSF53474">
    <property type="entry name" value="alpha/beta-Hydrolases"/>
    <property type="match status" value="1"/>
</dbReference>
<dbReference type="AlphaFoldDB" id="A0A5P1RBZ9"/>
<dbReference type="Pfam" id="PF20408">
    <property type="entry name" value="Abhydrolase_11"/>
    <property type="match status" value="1"/>
</dbReference>
<keyword evidence="3" id="KW-1185">Reference proteome</keyword>
<dbReference type="InterPro" id="IPR046879">
    <property type="entry name" value="KANL3/Tex30_Abhydrolase"/>
</dbReference>
<dbReference type="OrthoDB" id="652634at2"/>
<protein>
    <submittedName>
        <fullName evidence="2">Alpha/beta fold hydrolase</fullName>
    </submittedName>
</protein>
<dbReference type="InterPro" id="IPR029058">
    <property type="entry name" value="AB_hydrolase_fold"/>
</dbReference>
<evidence type="ECO:0000259" key="1">
    <source>
        <dbReference type="Pfam" id="PF20408"/>
    </source>
</evidence>
<accession>A0A5P1RBZ9</accession>
<dbReference type="Proteomes" id="UP000324760">
    <property type="component" value="Chromosome"/>
</dbReference>
<dbReference type="Gene3D" id="3.40.50.1820">
    <property type="entry name" value="alpha/beta hydrolase"/>
    <property type="match status" value="1"/>
</dbReference>
<gene>
    <name evidence="2" type="ORF">F0U83_10750</name>
</gene>
<reference evidence="2 3" key="1">
    <citation type="journal article" date="2019" name="Biochem. Eng. J.">
        <title>Metabolic engineering of the marine bacteria Neptunomonas concharum for the production of acetoin and meso-2,3-butanediol from acetate.</title>
        <authorList>
            <person name="Li W."/>
            <person name="Pu N."/>
            <person name="Liu C.-X."/>
            <person name="Yuan Q.-P."/>
            <person name="Li Z.-J."/>
        </authorList>
    </citation>
    <scope>NUCLEOTIDE SEQUENCE [LARGE SCALE GENOMIC DNA]</scope>
    <source>
        <strain evidence="2 3">JCM17730</strain>
    </source>
</reference>
<dbReference type="PANTHER" id="PTHR13136:SF11">
    <property type="entry name" value="TESTIS-EXPRESSED PROTEIN 30"/>
    <property type="match status" value="1"/>
</dbReference>
<evidence type="ECO:0000313" key="2">
    <source>
        <dbReference type="EMBL" id="QEQ97150.1"/>
    </source>
</evidence>
<feature type="domain" description="KANL3/Tex30 alpha/beta hydrolase-like" evidence="1">
    <location>
        <begin position="11"/>
        <end position="197"/>
    </location>
</feature>
<organism evidence="2 3">
    <name type="scientific">Neptunomonas concharum</name>
    <dbReference type="NCBI Taxonomy" id="1031538"/>
    <lineage>
        <taxon>Bacteria</taxon>
        <taxon>Pseudomonadati</taxon>
        <taxon>Pseudomonadota</taxon>
        <taxon>Gammaproteobacteria</taxon>
        <taxon>Oceanospirillales</taxon>
        <taxon>Oceanospirillaceae</taxon>
        <taxon>Neptunomonas</taxon>
    </lineage>
</organism>
<evidence type="ECO:0000313" key="3">
    <source>
        <dbReference type="Proteomes" id="UP000324760"/>
    </source>
</evidence>
<dbReference type="InterPro" id="IPR026555">
    <property type="entry name" value="NSL3/Tex30"/>
</dbReference>
<dbReference type="EMBL" id="CP043869">
    <property type="protein sequence ID" value="QEQ97150.1"/>
    <property type="molecule type" value="Genomic_DNA"/>
</dbReference>
<dbReference type="RefSeq" id="WP_138987539.1">
    <property type="nucleotide sequence ID" value="NZ_CP043869.1"/>
</dbReference>
<dbReference type="GO" id="GO:0016787">
    <property type="term" value="F:hydrolase activity"/>
    <property type="evidence" value="ECO:0007669"/>
    <property type="project" value="UniProtKB-KW"/>
</dbReference>
<dbReference type="KEGG" id="ncu:F0U83_10750"/>
<dbReference type="PANTHER" id="PTHR13136">
    <property type="entry name" value="TESTIS DEVELOPMENT PROTEIN PRTD"/>
    <property type="match status" value="1"/>
</dbReference>
<proteinExistence type="predicted"/>
<sequence length="201" mass="22481">MKLTNGERSIASIVLAHGAGAPMDSEFMQEVAINLSQGGVEVTRFEFPYMQARRDTGKRRPPDPMEKLLASYKEIVADIPKDKPIYLAGKSMGGRVASMLLNELDVVAGFAFGYPFHPIGKPTSLRVSHLMELTKPLYIYQGTRDKLGSQPEVRSYLLPENVQVAWFESADHDLKPLKRSGFTQREYIHLAVADMLDKIVN</sequence>
<name>A0A5P1RBZ9_9GAMM</name>
<keyword evidence="2" id="KW-0378">Hydrolase</keyword>